<evidence type="ECO:0000313" key="2">
    <source>
        <dbReference type="EMBL" id="KZS13615.1"/>
    </source>
</evidence>
<name>A0A164WVD7_9CRUS</name>
<protein>
    <submittedName>
        <fullName evidence="2">Uncharacterized protein</fullName>
    </submittedName>
</protein>
<keyword evidence="1" id="KW-0472">Membrane</keyword>
<evidence type="ECO:0000256" key="1">
    <source>
        <dbReference type="SAM" id="Phobius"/>
    </source>
</evidence>
<dbReference type="Proteomes" id="UP000076858">
    <property type="component" value="Unassembled WGS sequence"/>
</dbReference>
<dbReference type="AlphaFoldDB" id="A0A164WVD7"/>
<keyword evidence="3" id="KW-1185">Reference proteome</keyword>
<sequence>MNYGRPAKVFHVAVSFLSICVSIVFLSVRIFIFEVSVPAPRCMFSMNRFRLYTPRRDDYNCD</sequence>
<organism evidence="2 3">
    <name type="scientific">Daphnia magna</name>
    <dbReference type="NCBI Taxonomy" id="35525"/>
    <lineage>
        <taxon>Eukaryota</taxon>
        <taxon>Metazoa</taxon>
        <taxon>Ecdysozoa</taxon>
        <taxon>Arthropoda</taxon>
        <taxon>Crustacea</taxon>
        <taxon>Branchiopoda</taxon>
        <taxon>Diplostraca</taxon>
        <taxon>Cladocera</taxon>
        <taxon>Anomopoda</taxon>
        <taxon>Daphniidae</taxon>
        <taxon>Daphnia</taxon>
    </lineage>
</organism>
<dbReference type="EMBL" id="LRGB01001038">
    <property type="protein sequence ID" value="KZS13615.1"/>
    <property type="molecule type" value="Genomic_DNA"/>
</dbReference>
<keyword evidence="1" id="KW-0812">Transmembrane</keyword>
<proteinExistence type="predicted"/>
<accession>A0A164WVD7</accession>
<reference evidence="2 3" key="1">
    <citation type="submission" date="2016-03" db="EMBL/GenBank/DDBJ databases">
        <title>EvidentialGene: Evidence-directed Construction of Genes on Genomes.</title>
        <authorList>
            <person name="Gilbert D.G."/>
            <person name="Choi J.-H."/>
            <person name="Mockaitis K."/>
            <person name="Colbourne J."/>
            <person name="Pfrender M."/>
        </authorList>
    </citation>
    <scope>NUCLEOTIDE SEQUENCE [LARGE SCALE GENOMIC DNA]</scope>
    <source>
        <strain evidence="2 3">Xinb3</strain>
        <tissue evidence="2">Complete organism</tissue>
    </source>
</reference>
<keyword evidence="1" id="KW-1133">Transmembrane helix</keyword>
<evidence type="ECO:0000313" key="3">
    <source>
        <dbReference type="Proteomes" id="UP000076858"/>
    </source>
</evidence>
<comment type="caution">
    <text evidence="2">The sequence shown here is derived from an EMBL/GenBank/DDBJ whole genome shotgun (WGS) entry which is preliminary data.</text>
</comment>
<feature type="transmembrane region" description="Helical" evidence="1">
    <location>
        <begin position="12"/>
        <end position="32"/>
    </location>
</feature>
<gene>
    <name evidence="2" type="ORF">APZ42_021209</name>
</gene>